<accession>A0ABT9QCM1</accession>
<sequence length="61" mass="6715">MSTAVLLEILLGVLLTISALVTVAVLWRGRRRPLSPAVLERPLPDRPPPPGPRQRDLAGRR</sequence>
<evidence type="ECO:0000256" key="2">
    <source>
        <dbReference type="SAM" id="Phobius"/>
    </source>
</evidence>
<feature type="transmembrane region" description="Helical" evidence="2">
    <location>
        <begin position="6"/>
        <end position="27"/>
    </location>
</feature>
<name>A0ABT9QCM1_9ACTN</name>
<evidence type="ECO:0000313" key="4">
    <source>
        <dbReference type="Proteomes" id="UP001225356"/>
    </source>
</evidence>
<keyword evidence="4" id="KW-1185">Reference proteome</keyword>
<dbReference type="Proteomes" id="UP001225356">
    <property type="component" value="Unassembled WGS sequence"/>
</dbReference>
<keyword evidence="2" id="KW-1133">Transmembrane helix</keyword>
<evidence type="ECO:0000313" key="3">
    <source>
        <dbReference type="EMBL" id="MDP9844116.1"/>
    </source>
</evidence>
<reference evidence="3 4" key="1">
    <citation type="submission" date="2023-07" db="EMBL/GenBank/DDBJ databases">
        <title>Sequencing the genomes of 1000 actinobacteria strains.</title>
        <authorList>
            <person name="Klenk H.-P."/>
        </authorList>
    </citation>
    <scope>NUCLEOTIDE SEQUENCE [LARGE SCALE GENOMIC DNA]</scope>
    <source>
        <strain evidence="3 4">DSM 46740</strain>
    </source>
</reference>
<keyword evidence="2" id="KW-0812">Transmembrane</keyword>
<dbReference type="RefSeq" id="WP_307558735.1">
    <property type="nucleotide sequence ID" value="NZ_JAUSQU010000001.1"/>
</dbReference>
<organism evidence="3 4">
    <name type="scientific">Streptosporangium lutulentum</name>
    <dbReference type="NCBI Taxonomy" id="1461250"/>
    <lineage>
        <taxon>Bacteria</taxon>
        <taxon>Bacillati</taxon>
        <taxon>Actinomycetota</taxon>
        <taxon>Actinomycetes</taxon>
        <taxon>Streptosporangiales</taxon>
        <taxon>Streptosporangiaceae</taxon>
        <taxon>Streptosporangium</taxon>
    </lineage>
</organism>
<comment type="caution">
    <text evidence="3">The sequence shown here is derived from an EMBL/GenBank/DDBJ whole genome shotgun (WGS) entry which is preliminary data.</text>
</comment>
<protein>
    <submittedName>
        <fullName evidence="3">Uncharacterized protein</fullName>
    </submittedName>
</protein>
<feature type="region of interest" description="Disordered" evidence="1">
    <location>
        <begin position="37"/>
        <end position="61"/>
    </location>
</feature>
<evidence type="ECO:0000256" key="1">
    <source>
        <dbReference type="SAM" id="MobiDB-lite"/>
    </source>
</evidence>
<gene>
    <name evidence="3" type="ORF">J2853_003327</name>
</gene>
<keyword evidence="2" id="KW-0472">Membrane</keyword>
<proteinExistence type="predicted"/>
<dbReference type="EMBL" id="JAUSQU010000001">
    <property type="protein sequence ID" value="MDP9844116.1"/>
    <property type="molecule type" value="Genomic_DNA"/>
</dbReference>